<evidence type="ECO:0000313" key="7">
    <source>
        <dbReference type="EMBL" id="MFC2947202.1"/>
    </source>
</evidence>
<comment type="caution">
    <text evidence="7">The sequence shown here is derived from an EMBL/GenBank/DDBJ whole genome shotgun (WGS) entry which is preliminary data.</text>
</comment>
<accession>A0ABV7A2B9</accession>
<dbReference type="PANTHER" id="PTHR21708">
    <property type="entry name" value="PROBABLE 2-DEHYDROPANTOATE 2-REDUCTASE"/>
    <property type="match status" value="1"/>
</dbReference>
<dbReference type="EMBL" id="JBHRRZ010000003">
    <property type="protein sequence ID" value="MFC2947202.1"/>
    <property type="molecule type" value="Genomic_DNA"/>
</dbReference>
<dbReference type="SUPFAM" id="SSF48179">
    <property type="entry name" value="6-phosphogluconate dehydrogenase C-terminal domain-like"/>
    <property type="match status" value="1"/>
</dbReference>
<evidence type="ECO:0000259" key="5">
    <source>
        <dbReference type="Pfam" id="PF02558"/>
    </source>
</evidence>
<dbReference type="InterPro" id="IPR013332">
    <property type="entry name" value="KPR_N"/>
</dbReference>
<keyword evidence="2 4" id="KW-0521">NADP</keyword>
<evidence type="ECO:0000256" key="4">
    <source>
        <dbReference type="RuleBase" id="RU362068"/>
    </source>
</evidence>
<dbReference type="Gene3D" id="1.10.1040.10">
    <property type="entry name" value="N-(1-d-carboxylethyl)-l-norvaline Dehydrogenase, domain 2"/>
    <property type="match status" value="1"/>
</dbReference>
<evidence type="ECO:0000256" key="3">
    <source>
        <dbReference type="ARBA" id="ARBA00023002"/>
    </source>
</evidence>
<dbReference type="SUPFAM" id="SSF51735">
    <property type="entry name" value="NAD(P)-binding Rossmann-fold domains"/>
    <property type="match status" value="1"/>
</dbReference>
<dbReference type="Gene3D" id="3.40.50.720">
    <property type="entry name" value="NAD(P)-binding Rossmann-like Domain"/>
    <property type="match status" value="1"/>
</dbReference>
<dbReference type="InterPro" id="IPR003710">
    <property type="entry name" value="ApbA"/>
</dbReference>
<dbReference type="NCBIfam" id="TIGR00745">
    <property type="entry name" value="apbA_panE"/>
    <property type="match status" value="1"/>
</dbReference>
<comment type="catalytic activity">
    <reaction evidence="4">
        <text>(R)-pantoate + NADP(+) = 2-dehydropantoate + NADPH + H(+)</text>
        <dbReference type="Rhea" id="RHEA:16233"/>
        <dbReference type="ChEBI" id="CHEBI:11561"/>
        <dbReference type="ChEBI" id="CHEBI:15378"/>
        <dbReference type="ChEBI" id="CHEBI:15980"/>
        <dbReference type="ChEBI" id="CHEBI:57783"/>
        <dbReference type="ChEBI" id="CHEBI:58349"/>
        <dbReference type="EC" id="1.1.1.169"/>
    </reaction>
</comment>
<comment type="function">
    <text evidence="4">Catalyzes the NADPH-dependent reduction of ketopantoate into pantoic acid.</text>
</comment>
<dbReference type="InterPro" id="IPR008927">
    <property type="entry name" value="6-PGluconate_DH-like_C_sf"/>
</dbReference>
<evidence type="ECO:0000313" key="8">
    <source>
        <dbReference type="Proteomes" id="UP001595387"/>
    </source>
</evidence>
<keyword evidence="8" id="KW-1185">Reference proteome</keyword>
<name>A0ABV7A2B9_9BACI</name>
<protein>
    <recommendedName>
        <fullName evidence="4">2-dehydropantoate 2-reductase</fullName>
        <ecNumber evidence="4">1.1.1.169</ecNumber>
    </recommendedName>
    <alternativeName>
        <fullName evidence="4">Ketopantoate reductase</fullName>
    </alternativeName>
</protein>
<dbReference type="InterPro" id="IPR036291">
    <property type="entry name" value="NAD(P)-bd_dom_sf"/>
</dbReference>
<dbReference type="InterPro" id="IPR013752">
    <property type="entry name" value="KPA_reductase"/>
</dbReference>
<evidence type="ECO:0000259" key="6">
    <source>
        <dbReference type="Pfam" id="PF08546"/>
    </source>
</evidence>
<proteinExistence type="inferred from homology"/>
<reference evidence="8" key="1">
    <citation type="journal article" date="2019" name="Int. J. Syst. Evol. Microbiol.">
        <title>The Global Catalogue of Microorganisms (GCM) 10K type strain sequencing project: providing services to taxonomists for standard genome sequencing and annotation.</title>
        <authorList>
            <consortium name="The Broad Institute Genomics Platform"/>
            <consortium name="The Broad Institute Genome Sequencing Center for Infectious Disease"/>
            <person name="Wu L."/>
            <person name="Ma J."/>
        </authorList>
    </citation>
    <scope>NUCLEOTIDE SEQUENCE [LARGE SCALE GENOMIC DNA]</scope>
    <source>
        <strain evidence="8">KCTC 13193</strain>
    </source>
</reference>
<dbReference type="RefSeq" id="WP_390302356.1">
    <property type="nucleotide sequence ID" value="NZ_JBHRRZ010000003.1"/>
</dbReference>
<dbReference type="Proteomes" id="UP001595387">
    <property type="component" value="Unassembled WGS sequence"/>
</dbReference>
<dbReference type="PANTHER" id="PTHR21708:SF26">
    <property type="entry name" value="2-DEHYDROPANTOATE 2-REDUCTASE"/>
    <property type="match status" value="1"/>
</dbReference>
<dbReference type="Pfam" id="PF02558">
    <property type="entry name" value="ApbA"/>
    <property type="match status" value="1"/>
</dbReference>
<evidence type="ECO:0000256" key="1">
    <source>
        <dbReference type="ARBA" id="ARBA00007870"/>
    </source>
</evidence>
<dbReference type="EC" id="1.1.1.169" evidence="4"/>
<keyword evidence="3 4" id="KW-0560">Oxidoreductase</keyword>
<keyword evidence="4" id="KW-0566">Pantothenate biosynthesis</keyword>
<dbReference type="InterPro" id="IPR051402">
    <property type="entry name" value="KPR-Related"/>
</dbReference>
<comment type="pathway">
    <text evidence="4">Cofactor biosynthesis; (R)-pantothenate biosynthesis; (R)-pantoate from 3-methyl-2-oxobutanoate: step 2/2.</text>
</comment>
<dbReference type="Pfam" id="PF08546">
    <property type="entry name" value="ApbA_C"/>
    <property type="match status" value="1"/>
</dbReference>
<comment type="similarity">
    <text evidence="1 4">Belongs to the ketopantoate reductase family.</text>
</comment>
<sequence>MKRIERVSLVGLGAVGAAYGSKLHQLLGNSFKVVANEERVKRYSEQGIRVNDEELNFRYMLPEETCQPADLVIFAVKNAELHQALEDVKNHIGKDTIILSLLNGVSSEDEIFKITENEHILHSMCVEIAAVRQGNEVRYQNIGRICFGDKDRIGSEDEEAVRDLFDRAGIPYEIPKDILHTVWAKFMFNVGINQTSAVLKARYHVFQQIAEAHDWVEEAMYEVVRVAEKEGIFLTEKDVHSYRPILHNLSPGGQTSMLQDIADDRKTEVEYFAGKVCELGKKHQISTPVNDQLYKIIRIMEQIPEVSGEQKV</sequence>
<organism evidence="7 8">
    <name type="scientific">Virgibacillus sediminis</name>
    <dbReference type="NCBI Taxonomy" id="202260"/>
    <lineage>
        <taxon>Bacteria</taxon>
        <taxon>Bacillati</taxon>
        <taxon>Bacillota</taxon>
        <taxon>Bacilli</taxon>
        <taxon>Bacillales</taxon>
        <taxon>Bacillaceae</taxon>
        <taxon>Virgibacillus</taxon>
    </lineage>
</organism>
<evidence type="ECO:0000256" key="2">
    <source>
        <dbReference type="ARBA" id="ARBA00022857"/>
    </source>
</evidence>
<gene>
    <name evidence="7" type="ORF">ACFODW_02320</name>
</gene>
<feature type="domain" description="Ketopantoate reductase N-terminal" evidence="5">
    <location>
        <begin position="9"/>
        <end position="150"/>
    </location>
</feature>
<feature type="domain" description="Ketopantoate reductase C-terminal" evidence="6">
    <location>
        <begin position="177"/>
        <end position="300"/>
    </location>
</feature>
<dbReference type="InterPro" id="IPR013328">
    <property type="entry name" value="6PGD_dom2"/>
</dbReference>